<name>A7KA82_9PHYC</name>
<dbReference type="Proteomes" id="UP000202420">
    <property type="component" value="Segment"/>
</dbReference>
<evidence type="ECO:0000313" key="1">
    <source>
        <dbReference type="EMBL" id="ABT16956.1"/>
    </source>
</evidence>
<sequence>MPRTCCSRTREYFPEATTFRLVIVWNFCSELGFYVCLINVASGSNNRCQMTNDIVIYAIKEVLRLVM</sequence>
<reference evidence="1 2" key="1">
    <citation type="submission" date="2006-09" db="EMBL/GenBank/DDBJ databases">
        <title>Sequence and annotation of the 288-kb ATCV-1 virus that infects an endosymbiotic Chlorella strain of the heliozoon Acanthocystis turfacea.</title>
        <authorList>
            <person name="Fitzgerald L.A."/>
            <person name="Graves M.V."/>
            <person name="Li X."/>
            <person name="Pfitzner A.J.P."/>
            <person name="Hartigan J."/>
            <person name="Van Etten J.L."/>
        </authorList>
    </citation>
    <scope>NUCLEOTIDE SEQUENCE [LARGE SCALE GENOMIC DNA]</scope>
    <source>
        <strain evidence="1 2">ATCV-1</strain>
    </source>
</reference>
<keyword evidence="2" id="KW-1185">Reference proteome</keyword>
<accession>A7KA82</accession>
<gene>
    <name evidence="1" type="primary">z822L</name>
    <name evidence="1" type="ORF">ATCV1_z822L</name>
</gene>
<protein>
    <submittedName>
        <fullName evidence="1">Uncharacterized protein z822L</fullName>
    </submittedName>
</protein>
<organism evidence="1 2">
    <name type="scientific">Chlorovirus heliozoae</name>
    <dbReference type="NCBI Taxonomy" id="322019"/>
    <lineage>
        <taxon>Viruses</taxon>
        <taxon>Varidnaviria</taxon>
        <taxon>Bamfordvirae</taxon>
        <taxon>Nucleocytoviricota</taxon>
        <taxon>Megaviricetes</taxon>
        <taxon>Algavirales</taxon>
        <taxon>Phycodnaviridae</taxon>
        <taxon>Chlorovirus</taxon>
    </lineage>
</organism>
<proteinExistence type="predicted"/>
<evidence type="ECO:0000313" key="2">
    <source>
        <dbReference type="Proteomes" id="UP000202420"/>
    </source>
</evidence>
<dbReference type="GeneID" id="5470667"/>
<dbReference type="KEGG" id="vg:5470667"/>
<dbReference type="RefSeq" id="YP_001427303.1">
    <property type="nucleotide sequence ID" value="NC_008724.1"/>
</dbReference>
<dbReference type="EMBL" id="EF101928">
    <property type="protein sequence ID" value="ABT16956.1"/>
    <property type="molecule type" value="Genomic_DNA"/>
</dbReference>